<dbReference type="FunFam" id="3.30.160.60:FF:000446">
    <property type="entry name" value="Zinc finger protein"/>
    <property type="match status" value="1"/>
</dbReference>
<evidence type="ECO:0000256" key="2">
    <source>
        <dbReference type="ARBA" id="ARBA00022723"/>
    </source>
</evidence>
<feature type="region of interest" description="Disordered" evidence="8">
    <location>
        <begin position="410"/>
        <end position="576"/>
    </location>
</feature>
<proteinExistence type="predicted"/>
<evidence type="ECO:0000256" key="3">
    <source>
        <dbReference type="ARBA" id="ARBA00022737"/>
    </source>
</evidence>
<dbReference type="PANTHER" id="PTHR16515:SF49">
    <property type="entry name" value="GASTRULA ZINC FINGER PROTEIN XLCGF49.1-LIKE-RELATED"/>
    <property type="match status" value="1"/>
</dbReference>
<keyword evidence="5" id="KW-0862">Zinc</keyword>
<evidence type="ECO:0000256" key="7">
    <source>
        <dbReference type="PROSITE-ProRule" id="PRU00042"/>
    </source>
</evidence>
<organism evidence="10 11">
    <name type="scientific">Coniochaeta hoffmannii</name>
    <dbReference type="NCBI Taxonomy" id="91930"/>
    <lineage>
        <taxon>Eukaryota</taxon>
        <taxon>Fungi</taxon>
        <taxon>Dikarya</taxon>
        <taxon>Ascomycota</taxon>
        <taxon>Pezizomycotina</taxon>
        <taxon>Sordariomycetes</taxon>
        <taxon>Sordariomycetidae</taxon>
        <taxon>Coniochaetales</taxon>
        <taxon>Coniochaetaceae</taxon>
        <taxon>Coniochaeta</taxon>
    </lineage>
</organism>
<feature type="region of interest" description="Disordered" evidence="8">
    <location>
        <begin position="1"/>
        <end position="231"/>
    </location>
</feature>
<feature type="compositionally biased region" description="Low complexity" evidence="8">
    <location>
        <begin position="428"/>
        <end position="443"/>
    </location>
</feature>
<gene>
    <name evidence="10" type="ORF">NKR19_g5605</name>
</gene>
<comment type="caution">
    <text evidence="10">The sequence shown here is derived from an EMBL/GenBank/DDBJ whole genome shotgun (WGS) entry which is preliminary data.</text>
</comment>
<evidence type="ECO:0000256" key="5">
    <source>
        <dbReference type="ARBA" id="ARBA00022833"/>
    </source>
</evidence>
<keyword evidence="3" id="KW-0677">Repeat</keyword>
<keyword evidence="6" id="KW-0539">Nucleus</keyword>
<keyword evidence="2" id="KW-0479">Metal-binding</keyword>
<dbReference type="InterPro" id="IPR013087">
    <property type="entry name" value="Znf_C2H2_type"/>
</dbReference>
<evidence type="ECO:0000256" key="8">
    <source>
        <dbReference type="SAM" id="MobiDB-lite"/>
    </source>
</evidence>
<dbReference type="GO" id="GO:0005634">
    <property type="term" value="C:nucleus"/>
    <property type="evidence" value="ECO:0007669"/>
    <property type="project" value="UniProtKB-SubCell"/>
</dbReference>
<feature type="compositionally biased region" description="Basic and acidic residues" evidence="8">
    <location>
        <begin position="91"/>
        <end position="103"/>
    </location>
</feature>
<feature type="compositionally biased region" description="Low complexity" evidence="8">
    <location>
        <begin position="50"/>
        <end position="62"/>
    </location>
</feature>
<dbReference type="EMBL" id="JANBVN010000078">
    <property type="protein sequence ID" value="KAJ9149622.1"/>
    <property type="molecule type" value="Genomic_DNA"/>
</dbReference>
<dbReference type="Pfam" id="PF00096">
    <property type="entry name" value="zf-C2H2"/>
    <property type="match status" value="2"/>
</dbReference>
<dbReference type="PROSITE" id="PS00028">
    <property type="entry name" value="ZINC_FINGER_C2H2_1"/>
    <property type="match status" value="2"/>
</dbReference>
<protein>
    <submittedName>
        <fullName evidence="10">Transcriptional regulator prz1</fullName>
    </submittedName>
</protein>
<dbReference type="InterPro" id="IPR036236">
    <property type="entry name" value="Znf_C2H2_sf"/>
</dbReference>
<feature type="region of interest" description="Disordered" evidence="8">
    <location>
        <begin position="379"/>
        <end position="398"/>
    </location>
</feature>
<dbReference type="FunFam" id="3.30.160.60:FF:000072">
    <property type="entry name" value="zinc finger protein 143 isoform X1"/>
    <property type="match status" value="1"/>
</dbReference>
<dbReference type="SMART" id="SM00355">
    <property type="entry name" value="ZnF_C2H2"/>
    <property type="match status" value="3"/>
</dbReference>
<feature type="compositionally biased region" description="Low complexity" evidence="8">
    <location>
        <begin position="558"/>
        <end position="575"/>
    </location>
</feature>
<evidence type="ECO:0000313" key="11">
    <source>
        <dbReference type="Proteomes" id="UP001174691"/>
    </source>
</evidence>
<dbReference type="Proteomes" id="UP001174691">
    <property type="component" value="Unassembled WGS sequence"/>
</dbReference>
<dbReference type="SUPFAM" id="SSF57667">
    <property type="entry name" value="beta-beta-alpha zinc fingers"/>
    <property type="match status" value="2"/>
</dbReference>
<evidence type="ECO:0000256" key="6">
    <source>
        <dbReference type="ARBA" id="ARBA00023242"/>
    </source>
</evidence>
<name>A0AA38RJ46_9PEZI</name>
<evidence type="ECO:0000256" key="4">
    <source>
        <dbReference type="ARBA" id="ARBA00022771"/>
    </source>
</evidence>
<feature type="compositionally biased region" description="Polar residues" evidence="8">
    <location>
        <begin position="506"/>
        <end position="521"/>
    </location>
</feature>
<accession>A0AA38RJ46</accession>
<feature type="compositionally biased region" description="Low complexity" evidence="8">
    <location>
        <begin position="17"/>
        <end position="31"/>
    </location>
</feature>
<dbReference type="GO" id="GO:0000978">
    <property type="term" value="F:RNA polymerase II cis-regulatory region sequence-specific DNA binding"/>
    <property type="evidence" value="ECO:0007669"/>
    <property type="project" value="UniProtKB-ARBA"/>
</dbReference>
<feature type="domain" description="C2H2-type" evidence="9">
    <location>
        <begin position="266"/>
        <end position="293"/>
    </location>
</feature>
<sequence length="654" mass="68579">MAPEQGPIATESPLAPPAASSTSAQPAAGASEGPGSDPTRLRSLKRGRETTPTSPGSAGTPGDLSPSKIARLVTFAQSPLPAPLTGAAALEDERRRREEEQRLHPPGISQNPSQKALSELISGANASMSRPQDGPTEVAPPPVTDTAPRPLQTDNANEVTNLTSAETKATSPQSATSAVVTMGSGQDRAMESPSAMDVDSRNERPSAPQPEPQMEERNNAPTSFSYPGILPPGGQMPIPPPPRGLSMPMPPSNLELPPRSPSAKKHKCPYCDTEFTRHHNLKSHLLTHSQEKPYLCQQCNMRFRRLHDLKRHSKLHTGEKPHICPKCDRKFARADALARHSKGAGGCAGRRSSMGSFAGDEDYDGTDADDSAMTGIIYDASADGEMTEEERRRLSLPSIKAQHVAAQAAMTEGYAAHSRSTYPPAGPRPAGGLLPPNLAGATPSAETSPTVPNSTGSGHTPNTSISSMPLSAGSSLFSQTGMTESPKPLSPGMGQPPPPGQDRNRSSSLQQQVAARQTEQHASSGLSAPPPPPGASQPALSSVPNMGGGQSTTGHPRTSGGATTTGGPAAQGGSTDTANNLFASGEQGLWTYIHSLEEKVKSLGEELASVKKVESQLLDKVGEFERRDAERSNEVAVLRQQLGMRAEGEQPTQS</sequence>
<feature type="compositionally biased region" description="Polar residues" evidence="8">
    <location>
        <begin position="444"/>
        <end position="483"/>
    </location>
</feature>
<dbReference type="PANTHER" id="PTHR16515">
    <property type="entry name" value="PR DOMAIN ZINC FINGER PROTEIN"/>
    <property type="match status" value="1"/>
</dbReference>
<reference evidence="10" key="1">
    <citation type="submission" date="2022-07" db="EMBL/GenBank/DDBJ databases">
        <title>Fungi with potential for degradation of polypropylene.</title>
        <authorList>
            <person name="Gostincar C."/>
        </authorList>
    </citation>
    <scope>NUCLEOTIDE SEQUENCE</scope>
    <source>
        <strain evidence="10">EXF-13287</strain>
    </source>
</reference>
<evidence type="ECO:0000313" key="10">
    <source>
        <dbReference type="EMBL" id="KAJ9149622.1"/>
    </source>
</evidence>
<dbReference type="PROSITE" id="PS50157">
    <property type="entry name" value="ZINC_FINGER_C2H2_2"/>
    <property type="match status" value="3"/>
</dbReference>
<feature type="compositionally biased region" description="Acidic residues" evidence="8">
    <location>
        <begin position="359"/>
        <end position="370"/>
    </location>
</feature>
<dbReference type="Gene3D" id="3.30.160.60">
    <property type="entry name" value="Classic Zinc Finger"/>
    <property type="match status" value="3"/>
</dbReference>
<keyword evidence="11" id="KW-1185">Reference proteome</keyword>
<keyword evidence="4 7" id="KW-0863">Zinc-finger</keyword>
<dbReference type="AlphaFoldDB" id="A0AA38RJ46"/>
<feature type="compositionally biased region" description="Polar residues" evidence="8">
    <location>
        <begin position="152"/>
        <end position="179"/>
    </location>
</feature>
<evidence type="ECO:0000256" key="1">
    <source>
        <dbReference type="ARBA" id="ARBA00004123"/>
    </source>
</evidence>
<dbReference type="InterPro" id="IPR050331">
    <property type="entry name" value="Zinc_finger"/>
</dbReference>
<dbReference type="GO" id="GO:0008270">
    <property type="term" value="F:zinc ion binding"/>
    <property type="evidence" value="ECO:0007669"/>
    <property type="project" value="UniProtKB-KW"/>
</dbReference>
<feature type="domain" description="C2H2-type" evidence="9">
    <location>
        <begin position="322"/>
        <end position="352"/>
    </location>
</feature>
<evidence type="ECO:0000259" key="9">
    <source>
        <dbReference type="PROSITE" id="PS50157"/>
    </source>
</evidence>
<comment type="subcellular location">
    <subcellularLocation>
        <location evidence="1">Nucleus</location>
    </subcellularLocation>
</comment>
<dbReference type="GO" id="GO:0000981">
    <property type="term" value="F:DNA-binding transcription factor activity, RNA polymerase II-specific"/>
    <property type="evidence" value="ECO:0007669"/>
    <property type="project" value="UniProtKB-ARBA"/>
</dbReference>
<feature type="domain" description="C2H2-type" evidence="9">
    <location>
        <begin position="294"/>
        <end position="321"/>
    </location>
</feature>
<feature type="region of interest" description="Disordered" evidence="8">
    <location>
        <begin position="342"/>
        <end position="370"/>
    </location>
</feature>